<feature type="compositionally biased region" description="Pro residues" evidence="7">
    <location>
        <begin position="679"/>
        <end position="688"/>
    </location>
</feature>
<feature type="region of interest" description="Disordered" evidence="7">
    <location>
        <begin position="610"/>
        <end position="630"/>
    </location>
</feature>
<dbReference type="InterPro" id="IPR000719">
    <property type="entry name" value="Prot_kinase_dom"/>
</dbReference>
<dbReference type="Proteomes" id="UP000011715">
    <property type="component" value="Unassembled WGS sequence"/>
</dbReference>
<accession>A0A0C4E551</accession>
<feature type="region of interest" description="Disordered" evidence="7">
    <location>
        <begin position="195"/>
        <end position="234"/>
    </location>
</feature>
<reference evidence="10" key="1">
    <citation type="submission" date="2010-05" db="EMBL/GenBank/DDBJ databases">
        <title>The Genome Sequence of Magnaporthe poae strain ATCC 64411.</title>
        <authorList>
            <consortium name="The Broad Institute Genome Sequencing Platform"/>
            <consortium name="Broad Institute Genome Sequencing Center for Infectious Disease"/>
            <person name="Ma L.-J."/>
            <person name="Dead R."/>
            <person name="Young S."/>
            <person name="Zeng Q."/>
            <person name="Koehrsen M."/>
            <person name="Alvarado L."/>
            <person name="Berlin A."/>
            <person name="Chapman S.B."/>
            <person name="Chen Z."/>
            <person name="Freedman E."/>
            <person name="Gellesch M."/>
            <person name="Goldberg J."/>
            <person name="Griggs A."/>
            <person name="Gujja S."/>
            <person name="Heilman E.R."/>
            <person name="Heiman D."/>
            <person name="Hepburn T."/>
            <person name="Howarth C."/>
            <person name="Jen D."/>
            <person name="Larson L."/>
            <person name="Mehta T."/>
            <person name="Neiman D."/>
            <person name="Pearson M."/>
            <person name="Roberts A."/>
            <person name="Saif S."/>
            <person name="Shea T."/>
            <person name="Shenoy N."/>
            <person name="Sisk P."/>
            <person name="Stolte C."/>
            <person name="Sykes S."/>
            <person name="Walk T."/>
            <person name="White J."/>
            <person name="Yandava C."/>
            <person name="Haas B."/>
            <person name="Nusbaum C."/>
            <person name="Birren B."/>
        </authorList>
    </citation>
    <scope>NUCLEOTIDE SEQUENCE</scope>
    <source>
        <strain evidence="10">ATCC 64411</strain>
    </source>
</reference>
<dbReference type="Gene3D" id="3.30.200.20">
    <property type="entry name" value="Phosphorylase Kinase, domain 1"/>
    <property type="match status" value="1"/>
</dbReference>
<feature type="compositionally biased region" description="Basic and acidic residues" evidence="7">
    <location>
        <begin position="775"/>
        <end position="792"/>
    </location>
</feature>
<reference evidence="10" key="3">
    <citation type="submission" date="2011-03" db="EMBL/GenBank/DDBJ databases">
        <title>Annotation of Magnaporthe poae ATCC 64411.</title>
        <authorList>
            <person name="Ma L.-J."/>
            <person name="Dead R."/>
            <person name="Young S.K."/>
            <person name="Zeng Q."/>
            <person name="Gargeya S."/>
            <person name="Fitzgerald M."/>
            <person name="Haas B."/>
            <person name="Abouelleil A."/>
            <person name="Alvarado L."/>
            <person name="Arachchi H.M."/>
            <person name="Berlin A."/>
            <person name="Brown A."/>
            <person name="Chapman S.B."/>
            <person name="Chen Z."/>
            <person name="Dunbar C."/>
            <person name="Freedman E."/>
            <person name="Gearin G."/>
            <person name="Gellesch M."/>
            <person name="Goldberg J."/>
            <person name="Griggs A."/>
            <person name="Gujja S."/>
            <person name="Heiman D."/>
            <person name="Howarth C."/>
            <person name="Larson L."/>
            <person name="Lui A."/>
            <person name="MacDonald P.J.P."/>
            <person name="Mehta T."/>
            <person name="Montmayeur A."/>
            <person name="Murphy C."/>
            <person name="Neiman D."/>
            <person name="Pearson M."/>
            <person name="Priest M."/>
            <person name="Roberts A."/>
            <person name="Saif S."/>
            <person name="Shea T."/>
            <person name="Shenoy N."/>
            <person name="Sisk P."/>
            <person name="Stolte C."/>
            <person name="Sykes S."/>
            <person name="Yandava C."/>
            <person name="Wortman J."/>
            <person name="Nusbaum C."/>
            <person name="Birren B."/>
        </authorList>
    </citation>
    <scope>NUCLEOTIDE SEQUENCE</scope>
    <source>
        <strain evidence="10">ATCC 64411</strain>
    </source>
</reference>
<evidence type="ECO:0000259" key="9">
    <source>
        <dbReference type="PROSITE" id="PS51285"/>
    </source>
</evidence>
<dbReference type="AlphaFoldDB" id="A0A0C4E551"/>
<dbReference type="InterPro" id="IPR011009">
    <property type="entry name" value="Kinase-like_dom_sf"/>
</dbReference>
<feature type="compositionally biased region" description="Low complexity" evidence="7">
    <location>
        <begin position="741"/>
        <end position="751"/>
    </location>
</feature>
<dbReference type="GO" id="GO:0009966">
    <property type="term" value="P:regulation of signal transduction"/>
    <property type="evidence" value="ECO:0007669"/>
    <property type="project" value="TreeGrafter"/>
</dbReference>
<reference evidence="12" key="2">
    <citation type="submission" date="2010-05" db="EMBL/GenBank/DDBJ databases">
        <title>The genome sequence of Magnaporthe poae strain ATCC 64411.</title>
        <authorList>
            <person name="Ma L.-J."/>
            <person name="Dead R."/>
            <person name="Young S."/>
            <person name="Zeng Q."/>
            <person name="Koehrsen M."/>
            <person name="Alvarado L."/>
            <person name="Berlin A."/>
            <person name="Chapman S.B."/>
            <person name="Chen Z."/>
            <person name="Freedman E."/>
            <person name="Gellesch M."/>
            <person name="Goldberg J."/>
            <person name="Griggs A."/>
            <person name="Gujja S."/>
            <person name="Heilman E.R."/>
            <person name="Heiman D."/>
            <person name="Hepburn T."/>
            <person name="Howarth C."/>
            <person name="Jen D."/>
            <person name="Larson L."/>
            <person name="Mehta T."/>
            <person name="Neiman D."/>
            <person name="Pearson M."/>
            <person name="Roberts A."/>
            <person name="Saif S."/>
            <person name="Shea T."/>
            <person name="Shenoy N."/>
            <person name="Sisk P."/>
            <person name="Stolte C."/>
            <person name="Sykes S."/>
            <person name="Walk T."/>
            <person name="White J."/>
            <person name="Yandava C."/>
            <person name="Haas B."/>
            <person name="Nusbaum C."/>
            <person name="Birren B."/>
        </authorList>
    </citation>
    <scope>NUCLEOTIDE SEQUENCE [LARGE SCALE GENOMIC DNA]</scope>
    <source>
        <strain evidence="12">ATCC 64411 / 73-15</strain>
    </source>
</reference>
<dbReference type="InterPro" id="IPR000961">
    <property type="entry name" value="AGC-kinase_C"/>
</dbReference>
<sequence length="792" mass="86889">MPGGLPVWCTSNRESVEGAVRFVPLPATRETVQDHRSAHTLTDARLRPHPYPHHLLHHLHLQSAAQPARQSLRPSAWDRFLSWTRQDGSTSSTSQRSSATTFDHRRHHTHIHTLLTHLVHVHAHYHTLSPLRRHPLTPPSVPETSILADQPAVLVAVAILFHTASIPAYLGVAETLLARPLVILSYRNCAPNTEHTLPRQGGCVSDSNTIDSGTSPSNPSRPAASTLGHANASLDVTSPTAATERLWATARANPSMNLNHFRLLRVVGRGAFGKVRIVERKDTNLSFALKYIRKDEVVRSESVRNIIRERRMLEHVNHPFICNLRYSFQDIEYMYLVVDLMSGGDLRFHISRKTFTEEAVRFWIAELGCALRYVHGQGIIHRDVKPDNVLLDADGHVHLTDFNVASDIIPGKVLTSKSGTLAYLAPEVYAGRGYDVKADWWSLGVLFYECIYNKRPFEGNSESSLSQNIQAANPKYPITSPPVSLSCLYGIKDALQPVPEKRMGATWESFTQHEFFACIDFEALERKQIEPIFIPSSEKTNFDATYDLEELLLEEAPLEARARRQKPRGRLKDDATEKEIREDELYRMIERDFQPFDYTLAAYKKITEGGEAPPQGAVPGSATNGPPQALTTDEATQMVNDPSINRQTSSSSQKSHRTAGSGGGGSGGASSRMRKQPPGRLPPLPPYPTAYTNVQSNGAGLNRTGRSGSAMVGSPTGGVQVTLDGAGSWSDLARQDATLPADAAGANNDDGNGSGGSGGVFGFLSRKKGRGNSPKPKERGVLGKEGARQVIG</sequence>
<dbReference type="EMBL" id="ADBL01001845">
    <property type="status" value="NOT_ANNOTATED_CDS"/>
    <property type="molecule type" value="Genomic_DNA"/>
</dbReference>
<feature type="compositionally biased region" description="Polar residues" evidence="7">
    <location>
        <begin position="690"/>
        <end position="707"/>
    </location>
</feature>
<evidence type="ECO:0000256" key="5">
    <source>
        <dbReference type="ARBA" id="ARBA00022840"/>
    </source>
</evidence>
<dbReference type="Gene3D" id="1.10.510.10">
    <property type="entry name" value="Transferase(Phosphotransferase) domain 1"/>
    <property type="match status" value="1"/>
</dbReference>
<dbReference type="PROSITE" id="PS50011">
    <property type="entry name" value="PROTEIN_KINASE_DOM"/>
    <property type="match status" value="1"/>
</dbReference>
<dbReference type="PROSITE" id="PS00107">
    <property type="entry name" value="PROTEIN_KINASE_ATP"/>
    <property type="match status" value="1"/>
</dbReference>
<protein>
    <submittedName>
        <fullName evidence="10">AGC/YANK protein kinase</fullName>
    </submittedName>
</protein>
<name>A0A0C4E551_MAGP6</name>
<dbReference type="VEuPathDB" id="FungiDB:MAPG_07613"/>
<dbReference type="STRING" id="644358.A0A0C4E551"/>
<evidence type="ECO:0000259" key="8">
    <source>
        <dbReference type="PROSITE" id="PS50011"/>
    </source>
</evidence>
<evidence type="ECO:0000313" key="10">
    <source>
        <dbReference type="EMBL" id="KLU88628.1"/>
    </source>
</evidence>
<keyword evidence="2" id="KW-0808">Transferase</keyword>
<evidence type="ECO:0000256" key="6">
    <source>
        <dbReference type="PROSITE-ProRule" id="PRU10141"/>
    </source>
</evidence>
<keyword evidence="4 10" id="KW-0418">Kinase</keyword>
<dbReference type="CDD" id="cd05578">
    <property type="entry name" value="STKc_Yank1"/>
    <property type="match status" value="1"/>
</dbReference>
<dbReference type="PROSITE" id="PS00108">
    <property type="entry name" value="PROTEIN_KINASE_ST"/>
    <property type="match status" value="1"/>
</dbReference>
<evidence type="ECO:0000313" key="11">
    <source>
        <dbReference type="EnsemblFungi" id="MAPG_07613T0"/>
    </source>
</evidence>
<evidence type="ECO:0000313" key="12">
    <source>
        <dbReference type="Proteomes" id="UP000011715"/>
    </source>
</evidence>
<dbReference type="OrthoDB" id="354826at2759"/>
<reference evidence="11" key="4">
    <citation type="journal article" date="2015" name="G3 (Bethesda)">
        <title>Genome sequences of three phytopathogenic species of the Magnaporthaceae family of fungi.</title>
        <authorList>
            <person name="Okagaki L.H."/>
            <person name="Nunes C.C."/>
            <person name="Sailsbery J."/>
            <person name="Clay B."/>
            <person name="Brown D."/>
            <person name="John T."/>
            <person name="Oh Y."/>
            <person name="Young N."/>
            <person name="Fitzgerald M."/>
            <person name="Haas B.J."/>
            <person name="Zeng Q."/>
            <person name="Young S."/>
            <person name="Adiconis X."/>
            <person name="Fan L."/>
            <person name="Levin J.Z."/>
            <person name="Mitchell T.K."/>
            <person name="Okubara P.A."/>
            <person name="Farman M.L."/>
            <person name="Kohn L.M."/>
            <person name="Birren B."/>
            <person name="Ma L.-J."/>
            <person name="Dean R.A."/>
        </authorList>
    </citation>
    <scope>NUCLEOTIDE SEQUENCE</scope>
    <source>
        <strain evidence="11">ATCC 64411 / 73-15</strain>
    </source>
</reference>
<proteinExistence type="predicted"/>
<dbReference type="EMBL" id="GL876971">
    <property type="protein sequence ID" value="KLU88628.1"/>
    <property type="molecule type" value="Genomic_DNA"/>
</dbReference>
<keyword evidence="12" id="KW-1185">Reference proteome</keyword>
<feature type="domain" description="AGC-kinase C-terminal" evidence="9">
    <location>
        <begin position="517"/>
        <end position="608"/>
    </location>
</feature>
<dbReference type="GO" id="GO:0004703">
    <property type="term" value="F:G protein-coupled receptor kinase activity"/>
    <property type="evidence" value="ECO:0007669"/>
    <property type="project" value="TreeGrafter"/>
</dbReference>
<organism evidence="11 12">
    <name type="scientific">Magnaporthiopsis poae (strain ATCC 64411 / 73-15)</name>
    <name type="common">Kentucky bluegrass fungus</name>
    <name type="synonym">Magnaporthe poae</name>
    <dbReference type="NCBI Taxonomy" id="644358"/>
    <lineage>
        <taxon>Eukaryota</taxon>
        <taxon>Fungi</taxon>
        <taxon>Dikarya</taxon>
        <taxon>Ascomycota</taxon>
        <taxon>Pezizomycotina</taxon>
        <taxon>Sordariomycetes</taxon>
        <taxon>Sordariomycetidae</taxon>
        <taxon>Magnaporthales</taxon>
        <taxon>Magnaporthaceae</taxon>
        <taxon>Magnaporthiopsis</taxon>
    </lineage>
</organism>
<dbReference type="PROSITE" id="PS51285">
    <property type="entry name" value="AGC_KINASE_CTER"/>
    <property type="match status" value="1"/>
</dbReference>
<dbReference type="GO" id="GO:0005524">
    <property type="term" value="F:ATP binding"/>
    <property type="evidence" value="ECO:0007669"/>
    <property type="project" value="UniProtKB-UniRule"/>
</dbReference>
<evidence type="ECO:0000256" key="3">
    <source>
        <dbReference type="ARBA" id="ARBA00022741"/>
    </source>
</evidence>
<dbReference type="GO" id="GO:0001664">
    <property type="term" value="F:G protein-coupled receptor binding"/>
    <property type="evidence" value="ECO:0007669"/>
    <property type="project" value="TreeGrafter"/>
</dbReference>
<dbReference type="GO" id="GO:0007186">
    <property type="term" value="P:G protein-coupled receptor signaling pathway"/>
    <property type="evidence" value="ECO:0007669"/>
    <property type="project" value="TreeGrafter"/>
</dbReference>
<feature type="region of interest" description="Disordered" evidence="7">
    <location>
        <begin position="86"/>
        <end position="105"/>
    </location>
</feature>
<dbReference type="Pfam" id="PF00069">
    <property type="entry name" value="Pkinase"/>
    <property type="match status" value="1"/>
</dbReference>
<dbReference type="FunFam" id="1.10.510.10:FF:000469">
    <property type="entry name" value="Serine/threonine-protein kinase 32B"/>
    <property type="match status" value="1"/>
</dbReference>
<dbReference type="OMA" id="CEVDWWS"/>
<feature type="compositionally biased region" description="Polar residues" evidence="7">
    <location>
        <begin position="205"/>
        <end position="220"/>
    </location>
</feature>
<evidence type="ECO:0000256" key="4">
    <source>
        <dbReference type="ARBA" id="ARBA00022777"/>
    </source>
</evidence>
<evidence type="ECO:0000256" key="1">
    <source>
        <dbReference type="ARBA" id="ARBA00022527"/>
    </source>
</evidence>
<feature type="compositionally biased region" description="Polar residues" evidence="7">
    <location>
        <begin position="642"/>
        <end position="653"/>
    </location>
</feature>
<dbReference type="PANTHER" id="PTHR24355:SF30">
    <property type="entry name" value="SERINE_THREONINE-PROTEIN KINASE 32B ISOFORM X1"/>
    <property type="match status" value="1"/>
</dbReference>
<keyword evidence="1" id="KW-0723">Serine/threonine-protein kinase</keyword>
<dbReference type="InterPro" id="IPR008271">
    <property type="entry name" value="Ser/Thr_kinase_AS"/>
</dbReference>
<evidence type="ECO:0000256" key="7">
    <source>
        <dbReference type="SAM" id="MobiDB-lite"/>
    </source>
</evidence>
<feature type="compositionally biased region" description="Low complexity" evidence="7">
    <location>
        <begin position="89"/>
        <end position="101"/>
    </location>
</feature>
<feature type="region of interest" description="Disordered" evidence="7">
    <location>
        <begin position="642"/>
        <end position="792"/>
    </location>
</feature>
<feature type="compositionally biased region" description="Gly residues" evidence="7">
    <location>
        <begin position="752"/>
        <end position="761"/>
    </location>
</feature>
<dbReference type="eggNOG" id="KOG0598">
    <property type="taxonomic scope" value="Eukaryota"/>
</dbReference>
<feature type="domain" description="Protein kinase" evidence="8">
    <location>
        <begin position="261"/>
        <end position="516"/>
    </location>
</feature>
<dbReference type="FunFam" id="3.30.200.20:FF:000354">
    <property type="entry name" value="AGC/YANK protein kinase"/>
    <property type="match status" value="1"/>
</dbReference>
<dbReference type="EnsemblFungi" id="MAPG_07613T0">
    <property type="protein sequence ID" value="MAPG_07613T0"/>
    <property type="gene ID" value="MAPG_07613"/>
</dbReference>
<dbReference type="PANTHER" id="PTHR24355">
    <property type="entry name" value="G PROTEIN-COUPLED RECEPTOR KINASE/RIBOSOMAL PROTEIN S6 KINASE"/>
    <property type="match status" value="1"/>
</dbReference>
<evidence type="ECO:0000256" key="2">
    <source>
        <dbReference type="ARBA" id="ARBA00022679"/>
    </source>
</evidence>
<keyword evidence="3 6" id="KW-0547">Nucleotide-binding</keyword>
<gene>
    <name evidence="10" type="ORF">MAPG_07613</name>
</gene>
<feature type="compositionally biased region" description="Polar residues" evidence="7">
    <location>
        <begin position="621"/>
        <end position="630"/>
    </location>
</feature>
<dbReference type="SUPFAM" id="SSF56112">
    <property type="entry name" value="Protein kinase-like (PK-like)"/>
    <property type="match status" value="1"/>
</dbReference>
<dbReference type="InterPro" id="IPR017441">
    <property type="entry name" value="Protein_kinase_ATP_BS"/>
</dbReference>
<feature type="binding site" evidence="6">
    <location>
        <position position="294"/>
    </location>
    <ligand>
        <name>ATP</name>
        <dbReference type="ChEBI" id="CHEBI:30616"/>
    </ligand>
</feature>
<reference evidence="11" key="5">
    <citation type="submission" date="2015-06" db="UniProtKB">
        <authorList>
            <consortium name="EnsemblFungi"/>
        </authorList>
    </citation>
    <scope>IDENTIFICATION</scope>
    <source>
        <strain evidence="11">ATCC 64411</strain>
    </source>
</reference>
<dbReference type="GO" id="GO:0051094">
    <property type="term" value="P:positive regulation of developmental process"/>
    <property type="evidence" value="ECO:0007669"/>
    <property type="project" value="UniProtKB-ARBA"/>
</dbReference>
<dbReference type="SMART" id="SM00220">
    <property type="entry name" value="S_TKc"/>
    <property type="match status" value="1"/>
</dbReference>
<keyword evidence="5 6" id="KW-0067">ATP-binding</keyword>